<evidence type="ECO:0000256" key="16">
    <source>
        <dbReference type="SAM" id="Phobius"/>
    </source>
</evidence>
<evidence type="ECO:0000313" key="19">
    <source>
        <dbReference type="EMBL" id="CEO52930.1"/>
    </source>
</evidence>
<keyword evidence="6" id="KW-0325">Glycoprotein</keyword>
<dbReference type="Pfam" id="PF05730">
    <property type="entry name" value="CFEM"/>
    <property type="match status" value="1"/>
</dbReference>
<evidence type="ECO:0000256" key="15">
    <source>
        <dbReference type="SAM" id="MobiDB-lite"/>
    </source>
</evidence>
<evidence type="ECO:0000256" key="9">
    <source>
        <dbReference type="ARBA" id="ARBA00022989"/>
    </source>
</evidence>
<comment type="similarity">
    <text evidence="4">Belongs to the RBT5 family.</text>
</comment>
<evidence type="ECO:0000256" key="13">
    <source>
        <dbReference type="ARBA" id="ARBA00038359"/>
    </source>
</evidence>
<feature type="compositionally biased region" description="Polar residues" evidence="15">
    <location>
        <begin position="449"/>
        <end position="459"/>
    </location>
</feature>
<comment type="similarity">
    <text evidence="13">Belongs to the SAT4 family.</text>
</comment>
<evidence type="ECO:0000256" key="17">
    <source>
        <dbReference type="SAM" id="SignalP"/>
    </source>
</evidence>
<keyword evidence="11 14" id="KW-1015">Disulfide bond</keyword>
<dbReference type="GO" id="GO:0005576">
    <property type="term" value="C:extracellular region"/>
    <property type="evidence" value="ECO:0007669"/>
    <property type="project" value="UniProtKB-SubCell"/>
</dbReference>
<evidence type="ECO:0000256" key="12">
    <source>
        <dbReference type="ARBA" id="ARBA00023288"/>
    </source>
</evidence>
<feature type="domain" description="CFEM" evidence="18">
    <location>
        <begin position="14"/>
        <end position="126"/>
    </location>
</feature>
<feature type="disulfide bond" evidence="14">
    <location>
        <begin position="42"/>
        <end position="82"/>
    </location>
</feature>
<dbReference type="PANTHER" id="PTHR33048:SF143">
    <property type="entry name" value="EXTRACELLULAR MEMBRANE PROTEIN CFEM DOMAIN-CONTAINING PROTEIN-RELATED"/>
    <property type="match status" value="1"/>
</dbReference>
<name>A0A0B7KDD4_BIOOC</name>
<evidence type="ECO:0000259" key="18">
    <source>
        <dbReference type="PROSITE" id="PS52012"/>
    </source>
</evidence>
<evidence type="ECO:0000256" key="8">
    <source>
        <dbReference type="ARBA" id="ARBA00022729"/>
    </source>
</evidence>
<feature type="chain" id="PRO_5002132105" description="CFEM domain-containing protein" evidence="17">
    <location>
        <begin position="28"/>
        <end position="467"/>
    </location>
</feature>
<proteinExistence type="inferred from homology"/>
<evidence type="ECO:0000256" key="1">
    <source>
        <dbReference type="ARBA" id="ARBA00004141"/>
    </source>
</evidence>
<feature type="transmembrane region" description="Helical" evidence="16">
    <location>
        <begin position="187"/>
        <end position="212"/>
    </location>
</feature>
<dbReference type="GO" id="GO:0098552">
    <property type="term" value="C:side of membrane"/>
    <property type="evidence" value="ECO:0007669"/>
    <property type="project" value="UniProtKB-KW"/>
</dbReference>
<feature type="signal peptide" evidence="17">
    <location>
        <begin position="1"/>
        <end position="27"/>
    </location>
</feature>
<evidence type="ECO:0000256" key="7">
    <source>
        <dbReference type="ARBA" id="ARBA00022692"/>
    </source>
</evidence>
<organism evidence="19">
    <name type="scientific">Bionectria ochroleuca</name>
    <name type="common">Gliocladium roseum</name>
    <dbReference type="NCBI Taxonomy" id="29856"/>
    <lineage>
        <taxon>Eukaryota</taxon>
        <taxon>Fungi</taxon>
        <taxon>Dikarya</taxon>
        <taxon>Ascomycota</taxon>
        <taxon>Pezizomycotina</taxon>
        <taxon>Sordariomycetes</taxon>
        <taxon>Hypocreomycetidae</taxon>
        <taxon>Hypocreales</taxon>
        <taxon>Bionectriaceae</taxon>
        <taxon>Clonostachys</taxon>
    </lineage>
</organism>
<evidence type="ECO:0000256" key="4">
    <source>
        <dbReference type="ARBA" id="ARBA00010031"/>
    </source>
</evidence>
<protein>
    <recommendedName>
        <fullName evidence="18">CFEM domain-containing protein</fullName>
    </recommendedName>
</protein>
<feature type="transmembrane region" description="Helical" evidence="16">
    <location>
        <begin position="304"/>
        <end position="324"/>
    </location>
</feature>
<feature type="disulfide bond" evidence="14">
    <location>
        <begin position="56"/>
        <end position="63"/>
    </location>
</feature>
<keyword evidence="12" id="KW-0449">Lipoprotein</keyword>
<feature type="compositionally biased region" description="Basic and acidic residues" evidence="15">
    <location>
        <begin position="434"/>
        <end position="448"/>
    </location>
</feature>
<sequence>MRIIGRASWLAASVFLVASTFFTTAASADLTLADVLKALPSCSYDCLTLLTESSDCATGNMTCYCASPNFDDTATTCVESNCKLAKDILTVKNVTQVACKREVRDNTKKFPTVAIVFSILSGIFVIQRFAVKIYASNLSLGLDDWITLLAALIQAPGAAIACEGGRRSGFGRDIWTLQYDQITDFGYYLYIYSTIYFFNVSVCKLAFLFFYLRVFPAPRVRRALWGTIIFVLTFGLVFLFVSIFQCKPVSYYWHRWDKEHVGTCINASAVAWANSGISIGLDFFMIGIPLSQINSLNLDWKKKIGVGAMFCVGLFVTIISIIRLENLIVHGWESPNATYEKVDVAVWSTIEINVGIICACMPSLRSLIVRTFPRLHIWPSEPGTRQDFTERNLGFGTTSRSMAEKHPDMPLPTRPGAIALHMTYAVEFGARDSESMDEQRLMQMRDLDTNGSTASPSRSPSDKLRGY</sequence>
<evidence type="ECO:0000256" key="10">
    <source>
        <dbReference type="ARBA" id="ARBA00023136"/>
    </source>
</evidence>
<evidence type="ECO:0000256" key="14">
    <source>
        <dbReference type="PROSITE-ProRule" id="PRU01356"/>
    </source>
</evidence>
<reference evidence="19" key="1">
    <citation type="submission" date="2015-01" db="EMBL/GenBank/DDBJ databases">
        <authorList>
            <person name="Durling Mikael"/>
        </authorList>
    </citation>
    <scope>NUCLEOTIDE SEQUENCE</scope>
</reference>
<comment type="caution">
    <text evidence="14">Lacks conserved residue(s) required for the propagation of feature annotation.</text>
</comment>
<feature type="transmembrane region" description="Helical" evidence="16">
    <location>
        <begin position="224"/>
        <end position="245"/>
    </location>
</feature>
<evidence type="ECO:0000256" key="2">
    <source>
        <dbReference type="ARBA" id="ARBA00004589"/>
    </source>
</evidence>
<dbReference type="InterPro" id="IPR052337">
    <property type="entry name" value="SAT4-like"/>
</dbReference>
<evidence type="ECO:0000256" key="5">
    <source>
        <dbReference type="ARBA" id="ARBA00022525"/>
    </source>
</evidence>
<comment type="subcellular location">
    <subcellularLocation>
        <location evidence="2">Membrane</location>
        <topology evidence="2">Lipid-anchor</topology>
        <topology evidence="2">GPI-anchor</topology>
    </subcellularLocation>
    <subcellularLocation>
        <location evidence="1">Membrane</location>
        <topology evidence="1">Multi-pass membrane protein</topology>
    </subcellularLocation>
    <subcellularLocation>
        <location evidence="3">Secreted</location>
    </subcellularLocation>
</comment>
<dbReference type="PROSITE" id="PS52012">
    <property type="entry name" value="CFEM"/>
    <property type="match status" value="1"/>
</dbReference>
<keyword evidence="6" id="KW-0336">GPI-anchor</keyword>
<feature type="region of interest" description="Disordered" evidence="15">
    <location>
        <begin position="434"/>
        <end position="467"/>
    </location>
</feature>
<keyword evidence="5" id="KW-0964">Secreted</keyword>
<dbReference type="AlphaFoldDB" id="A0A0B7KDD4"/>
<evidence type="ECO:0000256" key="6">
    <source>
        <dbReference type="ARBA" id="ARBA00022622"/>
    </source>
</evidence>
<feature type="transmembrane region" description="Helical" evidence="16">
    <location>
        <begin position="265"/>
        <end position="284"/>
    </location>
</feature>
<keyword evidence="7 16" id="KW-0812">Transmembrane</keyword>
<accession>A0A0B7KDD4</accession>
<evidence type="ECO:0000256" key="3">
    <source>
        <dbReference type="ARBA" id="ARBA00004613"/>
    </source>
</evidence>
<dbReference type="EMBL" id="CDPU01000032">
    <property type="protein sequence ID" value="CEO52930.1"/>
    <property type="molecule type" value="Genomic_DNA"/>
</dbReference>
<dbReference type="Pfam" id="PF20684">
    <property type="entry name" value="Fung_rhodopsin"/>
    <property type="match status" value="1"/>
</dbReference>
<dbReference type="SMART" id="SM00747">
    <property type="entry name" value="CFEM"/>
    <property type="match status" value="1"/>
</dbReference>
<dbReference type="InterPro" id="IPR008427">
    <property type="entry name" value="Extracellular_membr_CFEM_dom"/>
</dbReference>
<feature type="disulfide bond" evidence="14">
    <location>
        <begin position="46"/>
        <end position="77"/>
    </location>
</feature>
<dbReference type="PANTHER" id="PTHR33048">
    <property type="entry name" value="PTH11-LIKE INTEGRAL MEMBRANE PROTEIN (AFU_ORTHOLOGUE AFUA_5G11245)"/>
    <property type="match status" value="1"/>
</dbReference>
<gene>
    <name evidence="19" type="ORF">BN869_000008988_1</name>
</gene>
<evidence type="ECO:0000256" key="11">
    <source>
        <dbReference type="ARBA" id="ARBA00023157"/>
    </source>
</evidence>
<feature type="transmembrane region" description="Helical" evidence="16">
    <location>
        <begin position="110"/>
        <end position="130"/>
    </location>
</feature>
<keyword evidence="9 16" id="KW-1133">Transmembrane helix</keyword>
<keyword evidence="10 16" id="KW-0472">Membrane</keyword>
<dbReference type="InterPro" id="IPR049326">
    <property type="entry name" value="Rhodopsin_dom_fungi"/>
</dbReference>
<keyword evidence="8 17" id="KW-0732">Signal</keyword>